<evidence type="ECO:0000313" key="4">
    <source>
        <dbReference type="Proteomes" id="UP001243364"/>
    </source>
</evidence>
<name>A0ABU0Q914_STRAH</name>
<feature type="domain" description="DUF317" evidence="2">
    <location>
        <begin position="381"/>
        <end position="440"/>
    </location>
</feature>
<feature type="domain" description="DUF317" evidence="2">
    <location>
        <begin position="282"/>
        <end position="340"/>
    </location>
</feature>
<sequence>MAGPEDPATGRRDDHLNVTTTLPIDAHVHLDMHPTHPSAVTAALTGTQAHIAHLSLEAADWTVVADNVLVLVRIDHEEPYWAQDAAKHLTAEGITAEITPRLQEAMDEEWTWANYPMPWCTRSEIREVSNEAQKIHDDIRHGQLLIHAHAHDGHTTVAVGTYLGRNGKSVYLHGEDHLRQVADTFDSPAQALLAFEKVHAADMRPGPAPLTDTERAAAEARTPLALTAAKPEPARPEPETVAAYLADAGNHDALLDTFLTAHGEWEKWRTWSDETTHAIHESQTLRIERIHEAHPRETAWTVAAYETPVSDRMWHLTATGTAPAPILQALLNHLADGDGWDTALGSPVDEKTVTAATRPLADAGWKHTVDGRWLRWTNASQDAGVQFDAFAAQQPNSPLTTWTIWAGPTIDQPTWTIHASPYTPAPMIADLAEELAHGTGTRQFSPSVQRQPPRLTATAPAIATTVARPQASRSR</sequence>
<comment type="caution">
    <text evidence="3">The sequence shown here is derived from an EMBL/GenBank/DDBJ whole genome shotgun (WGS) entry which is preliminary data.</text>
</comment>
<dbReference type="InterPro" id="IPR005523">
    <property type="entry name" value="DUF317_SPDY"/>
</dbReference>
<keyword evidence="4" id="KW-1185">Reference proteome</keyword>
<feature type="region of interest" description="Disordered" evidence="1">
    <location>
        <begin position="440"/>
        <end position="460"/>
    </location>
</feature>
<dbReference type="EMBL" id="JAUSYA010000001">
    <property type="protein sequence ID" value="MDQ0687117.1"/>
    <property type="molecule type" value="Genomic_DNA"/>
</dbReference>
<protein>
    <recommendedName>
        <fullName evidence="2">DUF317 domain-containing protein</fullName>
    </recommendedName>
</protein>
<organism evidence="3 4">
    <name type="scientific">Streptomyces achromogenes</name>
    <dbReference type="NCBI Taxonomy" id="67255"/>
    <lineage>
        <taxon>Bacteria</taxon>
        <taxon>Bacillati</taxon>
        <taxon>Actinomycetota</taxon>
        <taxon>Actinomycetes</taxon>
        <taxon>Kitasatosporales</taxon>
        <taxon>Streptomycetaceae</taxon>
        <taxon>Streptomyces</taxon>
    </lineage>
</organism>
<dbReference type="Proteomes" id="UP001243364">
    <property type="component" value="Unassembled WGS sequence"/>
</dbReference>
<feature type="compositionally biased region" description="Polar residues" evidence="1">
    <location>
        <begin position="440"/>
        <end position="450"/>
    </location>
</feature>
<dbReference type="Pfam" id="PF03771">
    <property type="entry name" value="SPDY"/>
    <property type="match status" value="2"/>
</dbReference>
<accession>A0ABU0Q914</accession>
<reference evidence="3 4" key="1">
    <citation type="submission" date="2023-07" db="EMBL/GenBank/DDBJ databases">
        <title>Comparative genomics of wheat-associated soil bacteria to identify genetic determinants of phenazine resistance.</title>
        <authorList>
            <person name="Mouncey N."/>
        </authorList>
    </citation>
    <scope>NUCLEOTIDE SEQUENCE [LARGE SCALE GENOMIC DNA]</scope>
    <source>
        <strain evidence="3 4">W4I19-2</strain>
    </source>
</reference>
<evidence type="ECO:0000259" key="2">
    <source>
        <dbReference type="Pfam" id="PF03771"/>
    </source>
</evidence>
<proteinExistence type="predicted"/>
<gene>
    <name evidence="3" type="ORF">QFZ56_006080</name>
</gene>
<evidence type="ECO:0000256" key="1">
    <source>
        <dbReference type="SAM" id="MobiDB-lite"/>
    </source>
</evidence>
<evidence type="ECO:0000313" key="3">
    <source>
        <dbReference type="EMBL" id="MDQ0687117.1"/>
    </source>
</evidence>